<proteinExistence type="predicted"/>
<dbReference type="InterPro" id="IPR011006">
    <property type="entry name" value="CheY-like_superfamily"/>
</dbReference>
<evidence type="ECO:0000256" key="3">
    <source>
        <dbReference type="ARBA" id="ARBA00023015"/>
    </source>
</evidence>
<dbReference type="PATRIC" id="fig|742817.3.peg.2446"/>
<keyword evidence="6" id="KW-0597">Phosphoprotein</keyword>
<organism evidence="9 10">
    <name type="scientific">Odoribacter laneus YIT 12061</name>
    <dbReference type="NCBI Taxonomy" id="742817"/>
    <lineage>
        <taxon>Bacteria</taxon>
        <taxon>Pseudomonadati</taxon>
        <taxon>Bacteroidota</taxon>
        <taxon>Bacteroidia</taxon>
        <taxon>Bacteroidales</taxon>
        <taxon>Odoribacteraceae</taxon>
        <taxon>Odoribacter</taxon>
    </lineage>
</organism>
<dbReference type="InterPro" id="IPR027417">
    <property type="entry name" value="P-loop_NTPase"/>
</dbReference>
<dbReference type="Gene3D" id="3.40.50.300">
    <property type="entry name" value="P-loop containing nucleotide triphosphate hydrolases"/>
    <property type="match status" value="1"/>
</dbReference>
<dbReference type="CDD" id="cd00009">
    <property type="entry name" value="AAA"/>
    <property type="match status" value="1"/>
</dbReference>
<dbReference type="GO" id="GO:0005524">
    <property type="term" value="F:ATP binding"/>
    <property type="evidence" value="ECO:0007669"/>
    <property type="project" value="UniProtKB-KW"/>
</dbReference>
<dbReference type="SUPFAM" id="SSF46689">
    <property type="entry name" value="Homeodomain-like"/>
    <property type="match status" value="1"/>
</dbReference>
<evidence type="ECO:0000256" key="6">
    <source>
        <dbReference type="PROSITE-ProRule" id="PRU00169"/>
    </source>
</evidence>
<evidence type="ECO:0000313" key="10">
    <source>
        <dbReference type="Proteomes" id="UP000004892"/>
    </source>
</evidence>
<evidence type="ECO:0000256" key="5">
    <source>
        <dbReference type="ARBA" id="ARBA00023163"/>
    </source>
</evidence>
<dbReference type="STRING" id="742817.HMPREF9449_02283"/>
<keyword evidence="2" id="KW-0067">ATP-binding</keyword>
<dbReference type="GO" id="GO:0000160">
    <property type="term" value="P:phosphorelay signal transduction system"/>
    <property type="evidence" value="ECO:0007669"/>
    <property type="project" value="InterPro"/>
</dbReference>
<dbReference type="InterPro" id="IPR001789">
    <property type="entry name" value="Sig_transdc_resp-reg_receiver"/>
</dbReference>
<dbReference type="PROSITE" id="PS00688">
    <property type="entry name" value="SIGMA54_INTERACT_3"/>
    <property type="match status" value="1"/>
</dbReference>
<keyword evidence="3" id="KW-0805">Transcription regulation</keyword>
<keyword evidence="10" id="KW-1185">Reference proteome</keyword>
<dbReference type="HOGENOM" id="CLU_000445_0_6_10"/>
<evidence type="ECO:0000256" key="1">
    <source>
        <dbReference type="ARBA" id="ARBA00022741"/>
    </source>
</evidence>
<feature type="domain" description="Response regulatory" evidence="8">
    <location>
        <begin position="31"/>
        <end position="150"/>
    </location>
</feature>
<evidence type="ECO:0000256" key="2">
    <source>
        <dbReference type="ARBA" id="ARBA00022840"/>
    </source>
</evidence>
<evidence type="ECO:0000259" key="7">
    <source>
        <dbReference type="PROSITE" id="PS50045"/>
    </source>
</evidence>
<dbReference type="PROSITE" id="PS00676">
    <property type="entry name" value="SIGMA54_INTERACT_2"/>
    <property type="match status" value="1"/>
</dbReference>
<dbReference type="PROSITE" id="PS50110">
    <property type="entry name" value="RESPONSE_REGULATORY"/>
    <property type="match status" value="1"/>
</dbReference>
<dbReference type="GO" id="GO:0043565">
    <property type="term" value="F:sequence-specific DNA binding"/>
    <property type="evidence" value="ECO:0007669"/>
    <property type="project" value="InterPro"/>
</dbReference>
<dbReference type="InterPro" id="IPR002197">
    <property type="entry name" value="HTH_Fis"/>
</dbReference>
<dbReference type="SMART" id="SM00448">
    <property type="entry name" value="REC"/>
    <property type="match status" value="1"/>
</dbReference>
<dbReference type="PANTHER" id="PTHR32071">
    <property type="entry name" value="TRANSCRIPTIONAL REGULATORY PROTEIN"/>
    <property type="match status" value="1"/>
</dbReference>
<feature type="modified residue" description="4-aspartylphosphate" evidence="6">
    <location>
        <position position="80"/>
    </location>
</feature>
<dbReference type="PROSITE" id="PS50045">
    <property type="entry name" value="SIGMA54_INTERACT_4"/>
    <property type="match status" value="1"/>
</dbReference>
<dbReference type="SUPFAM" id="SSF52540">
    <property type="entry name" value="P-loop containing nucleoside triphosphate hydrolases"/>
    <property type="match status" value="1"/>
</dbReference>
<dbReference type="Pfam" id="PF00072">
    <property type="entry name" value="Response_reg"/>
    <property type="match status" value="1"/>
</dbReference>
<dbReference type="EMBL" id="ADMC01000025">
    <property type="protein sequence ID" value="EHP46666.1"/>
    <property type="molecule type" value="Genomic_DNA"/>
</dbReference>
<keyword evidence="4" id="KW-0238">DNA-binding</keyword>
<dbReference type="GO" id="GO:0006355">
    <property type="term" value="P:regulation of DNA-templated transcription"/>
    <property type="evidence" value="ECO:0007669"/>
    <property type="project" value="InterPro"/>
</dbReference>
<dbReference type="eggNOG" id="COG2204">
    <property type="taxonomic scope" value="Bacteria"/>
</dbReference>
<dbReference type="InterPro" id="IPR025943">
    <property type="entry name" value="Sigma_54_int_dom_ATP-bd_2"/>
</dbReference>
<accession>H1DIQ4</accession>
<feature type="domain" description="Sigma-54 factor interaction" evidence="7">
    <location>
        <begin position="180"/>
        <end position="408"/>
    </location>
</feature>
<dbReference type="Pfam" id="PF00158">
    <property type="entry name" value="Sigma54_activat"/>
    <property type="match status" value="1"/>
</dbReference>
<sequence>MSIFLTLLWIYPAGFIALNDKFRKDMAKKGIILVVDDNKSVLTAVGLLLGSYFEKVITLSTPERIPTVLSAERVDVVLLDMNFSAAINTGNEGLFWLSKIKEQVPDLPVVLFTAYADIELAVKAVKEGATDFVVKPWDNAKLVATLLSAYRLRESQNEVKQLKEEKNALKNQLNSEPSMLWGSSPEIMQVYNLVCKVAKTDANILLTGENGTGKEMIAREIHRLSNRSHEVMISVDMGAVTETLFESELFGHAKGAFTDAREDRAGKFEAANKGTLFLDEIGNLSYALQAKLLTALQNRKITRVGSNKPIDTDIRLICATNRNIQEMVQQNHFREDLLYRINTIHIEIPPLRERREDIVPLAEYFLKKYSSKYGKNCNMLPATQEKLQEYKWPGNIRELQHAIEKAVIMCEGNTIKPSDFFFKTVTTTFIDKNETLEDMEKQMIQHALDRSNGNLSAVATQLGITRQTLYNKMKKYNL</sequence>
<dbReference type="Pfam" id="PF02954">
    <property type="entry name" value="HTH_8"/>
    <property type="match status" value="1"/>
</dbReference>
<dbReference type="InterPro" id="IPR003593">
    <property type="entry name" value="AAA+_ATPase"/>
</dbReference>
<gene>
    <name evidence="9" type="ORF">HMPREF9449_02283</name>
</gene>
<reference evidence="9 10" key="1">
    <citation type="submission" date="2012-01" db="EMBL/GenBank/DDBJ databases">
        <title>The Genome Sequence of Odoribacter laneus YIT 12061.</title>
        <authorList>
            <consortium name="The Broad Institute Genome Sequencing Platform"/>
            <person name="Earl A."/>
            <person name="Ward D."/>
            <person name="Feldgarden M."/>
            <person name="Gevers D."/>
            <person name="Morotomi M."/>
            <person name="Young S.K."/>
            <person name="Zeng Q."/>
            <person name="Gargeya S."/>
            <person name="Fitzgerald M."/>
            <person name="Haas B."/>
            <person name="Abouelleil A."/>
            <person name="Alvarado L."/>
            <person name="Arachchi H.M."/>
            <person name="Berlin A."/>
            <person name="Chapman S.B."/>
            <person name="Gearin G."/>
            <person name="Goldberg J."/>
            <person name="Griggs A."/>
            <person name="Gujja S."/>
            <person name="Hansen M."/>
            <person name="Heiman D."/>
            <person name="Howarth C."/>
            <person name="Larimer J."/>
            <person name="Lui A."/>
            <person name="MacDonald P.J.P."/>
            <person name="McCowen C."/>
            <person name="Montmayeur A."/>
            <person name="Murphy C."/>
            <person name="Neiman D."/>
            <person name="Pearson M."/>
            <person name="Priest M."/>
            <person name="Roberts A."/>
            <person name="Saif S."/>
            <person name="Shea T."/>
            <person name="Sisk P."/>
            <person name="Stolte C."/>
            <person name="Sykes S."/>
            <person name="Wortman J."/>
            <person name="Nusbaum C."/>
            <person name="Birren B."/>
        </authorList>
    </citation>
    <scope>NUCLEOTIDE SEQUENCE [LARGE SCALE GENOMIC DNA]</scope>
    <source>
        <strain evidence="9 10">YIT 12061</strain>
    </source>
</reference>
<dbReference type="SUPFAM" id="SSF52172">
    <property type="entry name" value="CheY-like"/>
    <property type="match status" value="1"/>
</dbReference>
<keyword evidence="5" id="KW-0804">Transcription</keyword>
<dbReference type="SMART" id="SM00382">
    <property type="entry name" value="AAA"/>
    <property type="match status" value="1"/>
</dbReference>
<dbReference type="PRINTS" id="PR01590">
    <property type="entry name" value="HTHFIS"/>
</dbReference>
<comment type="caution">
    <text evidence="9">The sequence shown here is derived from an EMBL/GenBank/DDBJ whole genome shotgun (WGS) entry which is preliminary data.</text>
</comment>
<dbReference type="InterPro" id="IPR058031">
    <property type="entry name" value="AAA_lid_NorR"/>
</dbReference>
<name>H1DIQ4_9BACT</name>
<dbReference type="InterPro" id="IPR002078">
    <property type="entry name" value="Sigma_54_int"/>
</dbReference>
<evidence type="ECO:0000313" key="9">
    <source>
        <dbReference type="EMBL" id="EHP46666.1"/>
    </source>
</evidence>
<keyword evidence="1" id="KW-0547">Nucleotide-binding</keyword>
<evidence type="ECO:0000259" key="8">
    <source>
        <dbReference type="PROSITE" id="PS50110"/>
    </source>
</evidence>
<dbReference type="PANTHER" id="PTHR32071:SF113">
    <property type="entry name" value="ALGINATE BIOSYNTHESIS TRANSCRIPTIONAL REGULATORY PROTEIN ALGB"/>
    <property type="match status" value="1"/>
</dbReference>
<protein>
    <recommendedName>
        <fullName evidence="11">Sigma-54 factor interaction domain-containing protein</fullName>
    </recommendedName>
</protein>
<dbReference type="Gene3D" id="3.40.50.2300">
    <property type="match status" value="1"/>
</dbReference>
<dbReference type="InterPro" id="IPR025944">
    <property type="entry name" value="Sigma_54_int_dom_CS"/>
</dbReference>
<dbReference type="InterPro" id="IPR009057">
    <property type="entry name" value="Homeodomain-like_sf"/>
</dbReference>
<dbReference type="Proteomes" id="UP000004892">
    <property type="component" value="Unassembled WGS sequence"/>
</dbReference>
<evidence type="ECO:0008006" key="11">
    <source>
        <dbReference type="Google" id="ProtNLM"/>
    </source>
</evidence>
<dbReference type="AlphaFoldDB" id="H1DIQ4"/>
<dbReference type="Gene3D" id="1.10.10.60">
    <property type="entry name" value="Homeodomain-like"/>
    <property type="match status" value="1"/>
</dbReference>
<dbReference type="FunFam" id="3.40.50.300:FF:000006">
    <property type="entry name" value="DNA-binding transcriptional regulator NtrC"/>
    <property type="match status" value="1"/>
</dbReference>
<dbReference type="Gene3D" id="1.10.8.60">
    <property type="match status" value="1"/>
</dbReference>
<dbReference type="Pfam" id="PF25601">
    <property type="entry name" value="AAA_lid_14"/>
    <property type="match status" value="1"/>
</dbReference>
<evidence type="ECO:0000256" key="4">
    <source>
        <dbReference type="ARBA" id="ARBA00023125"/>
    </source>
</evidence>